<keyword evidence="2" id="KW-1185">Reference proteome</keyword>
<sequence>MTLLLLWYLNEGMYISMITLLSRLIGSTEKQPLLETPGERCWVLFCVSDNRKRSYLQTTVLESYQPHSISFSSPRFAWFYSKGLRKGPRTNYTRESCIQSSA</sequence>
<dbReference type="Proteomes" id="UP001054252">
    <property type="component" value="Unassembled WGS sequence"/>
</dbReference>
<comment type="caution">
    <text evidence="1">The sequence shown here is derived from an EMBL/GenBank/DDBJ whole genome shotgun (WGS) entry which is preliminary data.</text>
</comment>
<dbReference type="EMBL" id="BPVZ01000006">
    <property type="protein sequence ID" value="GKU93007.1"/>
    <property type="molecule type" value="Genomic_DNA"/>
</dbReference>
<gene>
    <name evidence="1" type="ORF">SLEP1_g6649</name>
</gene>
<proteinExistence type="predicted"/>
<name>A0AAV5HVW8_9ROSI</name>
<organism evidence="1 2">
    <name type="scientific">Rubroshorea leprosula</name>
    <dbReference type="NCBI Taxonomy" id="152421"/>
    <lineage>
        <taxon>Eukaryota</taxon>
        <taxon>Viridiplantae</taxon>
        <taxon>Streptophyta</taxon>
        <taxon>Embryophyta</taxon>
        <taxon>Tracheophyta</taxon>
        <taxon>Spermatophyta</taxon>
        <taxon>Magnoliopsida</taxon>
        <taxon>eudicotyledons</taxon>
        <taxon>Gunneridae</taxon>
        <taxon>Pentapetalae</taxon>
        <taxon>rosids</taxon>
        <taxon>malvids</taxon>
        <taxon>Malvales</taxon>
        <taxon>Dipterocarpaceae</taxon>
        <taxon>Rubroshorea</taxon>
    </lineage>
</organism>
<protein>
    <submittedName>
        <fullName evidence="1">Uncharacterized protein</fullName>
    </submittedName>
</protein>
<evidence type="ECO:0000313" key="2">
    <source>
        <dbReference type="Proteomes" id="UP001054252"/>
    </source>
</evidence>
<evidence type="ECO:0000313" key="1">
    <source>
        <dbReference type="EMBL" id="GKU93007.1"/>
    </source>
</evidence>
<accession>A0AAV5HVW8</accession>
<reference evidence="1 2" key="1">
    <citation type="journal article" date="2021" name="Commun. Biol.">
        <title>The genome of Shorea leprosula (Dipterocarpaceae) highlights the ecological relevance of drought in aseasonal tropical rainforests.</title>
        <authorList>
            <person name="Ng K.K.S."/>
            <person name="Kobayashi M.J."/>
            <person name="Fawcett J.A."/>
            <person name="Hatakeyama M."/>
            <person name="Paape T."/>
            <person name="Ng C.H."/>
            <person name="Ang C.C."/>
            <person name="Tnah L.H."/>
            <person name="Lee C.T."/>
            <person name="Nishiyama T."/>
            <person name="Sese J."/>
            <person name="O'Brien M.J."/>
            <person name="Copetti D."/>
            <person name="Mohd Noor M.I."/>
            <person name="Ong R.C."/>
            <person name="Putra M."/>
            <person name="Sireger I.Z."/>
            <person name="Indrioko S."/>
            <person name="Kosugi Y."/>
            <person name="Izuno A."/>
            <person name="Isagi Y."/>
            <person name="Lee S.L."/>
            <person name="Shimizu K.K."/>
        </authorList>
    </citation>
    <scope>NUCLEOTIDE SEQUENCE [LARGE SCALE GENOMIC DNA]</scope>
    <source>
        <strain evidence="1">214</strain>
    </source>
</reference>
<dbReference type="AlphaFoldDB" id="A0AAV5HVW8"/>